<evidence type="ECO:0000256" key="1">
    <source>
        <dbReference type="SAM" id="Coils"/>
    </source>
</evidence>
<organism evidence="4 5">
    <name type="scientific">Mesorhizobium plurifarium</name>
    <dbReference type="NCBI Taxonomy" id="69974"/>
    <lineage>
        <taxon>Bacteria</taxon>
        <taxon>Pseudomonadati</taxon>
        <taxon>Pseudomonadota</taxon>
        <taxon>Alphaproteobacteria</taxon>
        <taxon>Hyphomicrobiales</taxon>
        <taxon>Phyllobacteriaceae</taxon>
        <taxon>Mesorhizobium</taxon>
    </lineage>
</organism>
<proteinExistence type="predicted"/>
<evidence type="ECO:0000256" key="3">
    <source>
        <dbReference type="SAM" id="SignalP"/>
    </source>
</evidence>
<keyword evidence="1" id="KW-0175">Coiled coil</keyword>
<feature type="compositionally biased region" description="Low complexity" evidence="2">
    <location>
        <begin position="79"/>
        <end position="88"/>
    </location>
</feature>
<feature type="region of interest" description="Disordered" evidence="2">
    <location>
        <begin position="71"/>
        <end position="106"/>
    </location>
</feature>
<reference evidence="5" key="1">
    <citation type="submission" date="2014-08" db="EMBL/GenBank/DDBJ databases">
        <authorList>
            <person name="Edwards T."/>
        </authorList>
    </citation>
    <scope>NUCLEOTIDE SEQUENCE [LARGE SCALE GENOMIC DNA]</scope>
</reference>
<feature type="signal peptide" evidence="3">
    <location>
        <begin position="1"/>
        <end position="26"/>
    </location>
</feature>
<sequence>MIWKYRLTGTAIVAMLAAQAVMPAQAQSTDGAPPSNAELSRRIDVLETKLDAIVEQLNQQEAALDTVLKRGGRMKGDPASGQTGSAGAADGGGDGIADSSTGGEQVQGNWKQGLYLDLYMVPLPDKLDDMAVGPIGVPTASEPVAAPSVFEWNAFTNVPSMRQYATAMNNKRIGLLWSGALLAQESGPYTFVLQVDADRGSNTTACIGVLRMDDQEIVRAFAVTKKVFNRISPNWNDEPKSALDQGSVKLAEGKHRFGLWAHCLGNKADYSKVHFALTAKGPNDRAPKPIDPSRFLIAQD</sequence>
<dbReference type="EMBL" id="CCND01000001">
    <property type="protein sequence ID" value="CDX49141.1"/>
    <property type="molecule type" value="Genomic_DNA"/>
</dbReference>
<feature type="chain" id="PRO_5005489548" description="PA14 domain-containing protein" evidence="3">
    <location>
        <begin position="27"/>
        <end position="300"/>
    </location>
</feature>
<dbReference type="Proteomes" id="UP000182888">
    <property type="component" value="Unassembled WGS sequence"/>
</dbReference>
<evidence type="ECO:0000256" key="2">
    <source>
        <dbReference type="SAM" id="MobiDB-lite"/>
    </source>
</evidence>
<gene>
    <name evidence="4" type="ORF">MPL1032_10211</name>
</gene>
<dbReference type="AlphaFoldDB" id="A0A0K2VND7"/>
<protein>
    <recommendedName>
        <fullName evidence="6">PA14 domain-containing protein</fullName>
    </recommendedName>
</protein>
<accession>A0A0K2VND7</accession>
<feature type="coiled-coil region" evidence="1">
    <location>
        <begin position="36"/>
        <end position="70"/>
    </location>
</feature>
<evidence type="ECO:0000313" key="5">
    <source>
        <dbReference type="Proteomes" id="UP000182888"/>
    </source>
</evidence>
<evidence type="ECO:0008006" key="6">
    <source>
        <dbReference type="Google" id="ProtNLM"/>
    </source>
</evidence>
<keyword evidence="3" id="KW-0732">Signal</keyword>
<evidence type="ECO:0000313" key="4">
    <source>
        <dbReference type="EMBL" id="CDX49141.1"/>
    </source>
</evidence>
<name>A0A0K2VND7_MESPL</name>